<feature type="transmembrane region" description="Helical" evidence="1">
    <location>
        <begin position="42"/>
        <end position="63"/>
    </location>
</feature>
<organism evidence="2 3">
    <name type="scientific">Methylobrevis pamukkalensis</name>
    <dbReference type="NCBI Taxonomy" id="1439726"/>
    <lineage>
        <taxon>Bacteria</taxon>
        <taxon>Pseudomonadati</taxon>
        <taxon>Pseudomonadota</taxon>
        <taxon>Alphaproteobacteria</taxon>
        <taxon>Hyphomicrobiales</taxon>
        <taxon>Pleomorphomonadaceae</taxon>
        <taxon>Methylobrevis</taxon>
    </lineage>
</organism>
<keyword evidence="1" id="KW-0812">Transmembrane</keyword>
<evidence type="ECO:0000313" key="3">
    <source>
        <dbReference type="Proteomes" id="UP000094622"/>
    </source>
</evidence>
<evidence type="ECO:0000256" key="1">
    <source>
        <dbReference type="SAM" id="Phobius"/>
    </source>
</evidence>
<dbReference type="AlphaFoldDB" id="A0A1E3GZZ2"/>
<comment type="caution">
    <text evidence="2">The sequence shown here is derived from an EMBL/GenBank/DDBJ whole genome shotgun (WGS) entry which is preliminary data.</text>
</comment>
<dbReference type="Proteomes" id="UP000094622">
    <property type="component" value="Unassembled WGS sequence"/>
</dbReference>
<proteinExistence type="predicted"/>
<dbReference type="EMBL" id="MCRJ01000083">
    <property type="protein sequence ID" value="ODN69602.1"/>
    <property type="molecule type" value="Genomic_DNA"/>
</dbReference>
<reference evidence="2 3" key="1">
    <citation type="submission" date="2016-07" db="EMBL/GenBank/DDBJ databases">
        <title>Draft Genome Sequence of Methylobrevis pamukkalensis PK2.</title>
        <authorList>
            <person name="Vasilenko O.V."/>
            <person name="Doronina N.V."/>
            <person name="Shmareva M.N."/>
            <person name="Tarlachkov S.V."/>
            <person name="Mustakhimov I."/>
            <person name="Trotsenko Y.A."/>
        </authorList>
    </citation>
    <scope>NUCLEOTIDE SEQUENCE [LARGE SCALE GENOMIC DNA]</scope>
    <source>
        <strain evidence="2 3">PK2</strain>
    </source>
</reference>
<accession>A0A1E3GZZ2</accession>
<evidence type="ECO:0000313" key="2">
    <source>
        <dbReference type="EMBL" id="ODN69602.1"/>
    </source>
</evidence>
<feature type="transmembrane region" description="Helical" evidence="1">
    <location>
        <begin position="12"/>
        <end position="36"/>
    </location>
</feature>
<keyword evidence="3" id="KW-1185">Reference proteome</keyword>
<keyword evidence="1" id="KW-0472">Membrane</keyword>
<name>A0A1E3GZZ2_9HYPH</name>
<gene>
    <name evidence="2" type="ORF">A6302_03098</name>
</gene>
<sequence>MGFPRTTREGRWLSIFAALMTASLVRIAGFGVAGIAANDIRAIAFVYAVPLTMIAGFGLAIFIGASPAIAPGIDGTLRDLLARLPFRRADSGHTGAP</sequence>
<keyword evidence="1" id="KW-1133">Transmembrane helix</keyword>
<protein>
    <submittedName>
        <fullName evidence="2">Uncharacterized protein</fullName>
    </submittedName>
</protein>